<keyword evidence="1 2" id="KW-0238">DNA-binding</keyword>
<organism evidence="5 6">
    <name type="scientific">Spongiibacter nanhainus</name>
    <dbReference type="NCBI Taxonomy" id="2794344"/>
    <lineage>
        <taxon>Bacteria</taxon>
        <taxon>Pseudomonadati</taxon>
        <taxon>Pseudomonadota</taxon>
        <taxon>Gammaproteobacteria</taxon>
        <taxon>Cellvibrionales</taxon>
        <taxon>Spongiibacteraceae</taxon>
        <taxon>Spongiibacter</taxon>
    </lineage>
</organism>
<dbReference type="Gene3D" id="1.10.357.10">
    <property type="entry name" value="Tetracycline Repressor, domain 2"/>
    <property type="match status" value="1"/>
</dbReference>
<name>A0A7T4UPR9_9GAMM</name>
<dbReference type="InterPro" id="IPR001647">
    <property type="entry name" value="HTH_TetR"/>
</dbReference>
<dbReference type="KEGG" id="snan:I6N98_13130"/>
<dbReference type="SUPFAM" id="SSF46689">
    <property type="entry name" value="Homeodomain-like"/>
    <property type="match status" value="1"/>
</dbReference>
<feature type="DNA-binding region" description="H-T-H motif" evidence="2">
    <location>
        <begin position="44"/>
        <end position="63"/>
    </location>
</feature>
<feature type="region of interest" description="Disordered" evidence="3">
    <location>
        <begin position="1"/>
        <end position="21"/>
    </location>
</feature>
<feature type="compositionally biased region" description="Basic and acidic residues" evidence="3">
    <location>
        <begin position="11"/>
        <end position="21"/>
    </location>
</feature>
<keyword evidence="6" id="KW-1185">Reference proteome</keyword>
<accession>A0A7T4UPR9</accession>
<evidence type="ECO:0000313" key="5">
    <source>
        <dbReference type="EMBL" id="QQD17303.1"/>
    </source>
</evidence>
<dbReference type="RefSeq" id="WP_198568805.1">
    <property type="nucleotide sequence ID" value="NZ_CP066167.1"/>
</dbReference>
<dbReference type="InterPro" id="IPR009057">
    <property type="entry name" value="Homeodomain-like_sf"/>
</dbReference>
<dbReference type="PROSITE" id="PS50977">
    <property type="entry name" value="HTH_TETR_2"/>
    <property type="match status" value="1"/>
</dbReference>
<protein>
    <submittedName>
        <fullName evidence="5">TetR/AcrR family transcriptional regulator</fullName>
    </submittedName>
</protein>
<proteinExistence type="predicted"/>
<evidence type="ECO:0000259" key="4">
    <source>
        <dbReference type="PROSITE" id="PS50977"/>
    </source>
</evidence>
<dbReference type="AlphaFoldDB" id="A0A7T4UPR9"/>
<dbReference type="EMBL" id="CP066167">
    <property type="protein sequence ID" value="QQD17303.1"/>
    <property type="molecule type" value="Genomic_DNA"/>
</dbReference>
<dbReference type="GO" id="GO:0003677">
    <property type="term" value="F:DNA binding"/>
    <property type="evidence" value="ECO:0007669"/>
    <property type="project" value="UniProtKB-UniRule"/>
</dbReference>
<sequence length="214" mass="24719">MAGDGENPGGLRREPKQERSRRMVQAIEQAARKIMLEDGAEALTTTSLEWVSGVPKASIYQYFPNLDAIKAEVFRHEIHQHFERWLARLESMQDSMDLGEGLALIVDSALALHSRLIELDAEFYQSHSGYFGIWTSFDNYAERRETGAEILKQFFKRLYPEMSAEELDLRAYTMGRAIEQSSYHILRDNPDYRRQPLLRELMLSMALSFFNSSS</sequence>
<evidence type="ECO:0000256" key="2">
    <source>
        <dbReference type="PROSITE-ProRule" id="PRU00335"/>
    </source>
</evidence>
<evidence type="ECO:0000256" key="3">
    <source>
        <dbReference type="SAM" id="MobiDB-lite"/>
    </source>
</evidence>
<evidence type="ECO:0000313" key="6">
    <source>
        <dbReference type="Proteomes" id="UP000596063"/>
    </source>
</evidence>
<dbReference type="Proteomes" id="UP000596063">
    <property type="component" value="Chromosome"/>
</dbReference>
<feature type="domain" description="HTH tetR-type" evidence="4">
    <location>
        <begin position="21"/>
        <end position="81"/>
    </location>
</feature>
<evidence type="ECO:0000256" key="1">
    <source>
        <dbReference type="ARBA" id="ARBA00023125"/>
    </source>
</evidence>
<reference evidence="5 6" key="1">
    <citation type="submission" date="2020-12" db="EMBL/GenBank/DDBJ databases">
        <authorList>
            <person name="Shan Y."/>
        </authorList>
    </citation>
    <scope>NUCLEOTIDE SEQUENCE [LARGE SCALE GENOMIC DNA]</scope>
    <source>
        <strain evidence="6">csc3.9</strain>
    </source>
</reference>
<gene>
    <name evidence="5" type="ORF">I6N98_13130</name>
</gene>